<dbReference type="PROSITE" id="PS50112">
    <property type="entry name" value="PAS"/>
    <property type="match status" value="1"/>
</dbReference>
<dbReference type="PRINTS" id="PR00344">
    <property type="entry name" value="BCTRLSENSOR"/>
</dbReference>
<evidence type="ECO:0000313" key="11">
    <source>
        <dbReference type="EMBL" id="TEB08303.1"/>
    </source>
</evidence>
<keyword evidence="4 11" id="KW-0808">Transferase</keyword>
<dbReference type="Gene3D" id="3.30.450.40">
    <property type="match status" value="1"/>
</dbReference>
<keyword evidence="5" id="KW-0547">Nucleotide-binding</keyword>
<dbReference type="Pfam" id="PF13188">
    <property type="entry name" value="PAS_8"/>
    <property type="match status" value="1"/>
</dbReference>
<dbReference type="InterPro" id="IPR005467">
    <property type="entry name" value="His_kinase_dom"/>
</dbReference>
<evidence type="ECO:0000256" key="2">
    <source>
        <dbReference type="ARBA" id="ARBA00012438"/>
    </source>
</evidence>
<dbReference type="Proteomes" id="UP000298324">
    <property type="component" value="Unassembled WGS sequence"/>
</dbReference>
<dbReference type="Pfam" id="PF02518">
    <property type="entry name" value="HATPase_c"/>
    <property type="match status" value="1"/>
</dbReference>
<dbReference type="Gene3D" id="3.30.450.20">
    <property type="entry name" value="PAS domain"/>
    <property type="match status" value="2"/>
</dbReference>
<dbReference type="PANTHER" id="PTHR43065">
    <property type="entry name" value="SENSOR HISTIDINE KINASE"/>
    <property type="match status" value="1"/>
</dbReference>
<evidence type="ECO:0000256" key="1">
    <source>
        <dbReference type="ARBA" id="ARBA00000085"/>
    </source>
</evidence>
<sequence>MSNQSLYSFILEQSFDGIAFADEQGGFIEWNSSLEHITGLKRSEVVGRPCWDVYFQLLSSKTKTKALYERLKTNILHMLETGRSPAMGEAAIQWPDGIRKIIQMTAFSIMTAKGYMLGIIVRDITRLKLLDNELQQGRAWLEQMALDRTAGYKKLNRQLSLEIVKRRQVEEALSRQLEISLAITELSRKLLSPAAIEDISILVLDHAKRLTGSKYGYVGYIEPETGYLICCTMTKDIWDNCKVKDKDIVYKRFGDLGGWVIRNKKSLLTNTPAQDPRSAGTPPGHIPIDRVIAAPAIFNETLVGLVTLANSPRDYREQDLSLIERLADLYAIAVHRKRSEDALRISEANYRAIFDGADDAILVHDLHTGVVTDVNQKACQLFGCKPLESSPDLDGRLINLPQYTRDSTAKWMAEAAKGEPLLFESVLKDSDGSSLSIEVSLKRAVIGGKESAVAIVRDITRRRQVEGEMVRLDRLHLVGEMAASFGHEIRNPMTSVRGLLQVLRGKPECLKYKEYLDLMIEELDRANSIIQEFLSLAKDRAVLFKVQSLNAIIEAVFPLILASALIQDKYAEVDLGDIPDLPFDEKEIRQVILNLVRNGLEAMPPGGCLTIRTFTEGNEVVLSVQDQGTGIGPDIIEKIGNPFFTTKEQGTGLGLAVCYSIAARHGATIKIETGSDGSTFFFRFLRPDNAGQ</sequence>
<evidence type="ECO:0000259" key="9">
    <source>
        <dbReference type="PROSITE" id="PS50109"/>
    </source>
</evidence>
<evidence type="ECO:0000313" key="12">
    <source>
        <dbReference type="Proteomes" id="UP000298324"/>
    </source>
</evidence>
<comment type="caution">
    <text evidence="11">The sequence shown here is derived from an EMBL/GenBank/DDBJ whole genome shotgun (WGS) entry which is preliminary data.</text>
</comment>
<feature type="domain" description="PAS" evidence="10">
    <location>
        <begin position="3"/>
        <end position="48"/>
    </location>
</feature>
<dbReference type="SMART" id="SM00387">
    <property type="entry name" value="HATPase_c"/>
    <property type="match status" value="1"/>
</dbReference>
<dbReference type="GO" id="GO:0005524">
    <property type="term" value="F:ATP binding"/>
    <property type="evidence" value="ECO:0007669"/>
    <property type="project" value="UniProtKB-KW"/>
</dbReference>
<dbReference type="EMBL" id="QFGA01000001">
    <property type="protein sequence ID" value="TEB08303.1"/>
    <property type="molecule type" value="Genomic_DNA"/>
</dbReference>
<keyword evidence="8" id="KW-0902">Two-component regulatory system</keyword>
<dbReference type="SUPFAM" id="SSF47384">
    <property type="entry name" value="Homodimeric domain of signal transducing histidine kinase"/>
    <property type="match status" value="1"/>
</dbReference>
<dbReference type="AlphaFoldDB" id="A0A4Y7RHN6"/>
<dbReference type="PANTHER" id="PTHR43065:SF46">
    <property type="entry name" value="C4-DICARBOXYLATE TRANSPORT SENSOR PROTEIN DCTB"/>
    <property type="match status" value="1"/>
</dbReference>
<proteinExistence type="predicted"/>
<dbReference type="InterPro" id="IPR003018">
    <property type="entry name" value="GAF"/>
</dbReference>
<dbReference type="SMART" id="SM00091">
    <property type="entry name" value="PAS"/>
    <property type="match status" value="2"/>
</dbReference>
<dbReference type="InterPro" id="IPR036097">
    <property type="entry name" value="HisK_dim/P_sf"/>
</dbReference>
<dbReference type="Gene3D" id="1.10.287.130">
    <property type="match status" value="1"/>
</dbReference>
<evidence type="ECO:0000256" key="7">
    <source>
        <dbReference type="ARBA" id="ARBA00022840"/>
    </source>
</evidence>
<gene>
    <name evidence="11" type="primary">kinE_5</name>
    <name evidence="11" type="ORF">Psch_01860</name>
</gene>
<dbReference type="InterPro" id="IPR003594">
    <property type="entry name" value="HATPase_dom"/>
</dbReference>
<dbReference type="NCBIfam" id="TIGR00229">
    <property type="entry name" value="sensory_box"/>
    <property type="match status" value="2"/>
</dbReference>
<dbReference type="Pfam" id="PF00512">
    <property type="entry name" value="HisKA"/>
    <property type="match status" value="1"/>
</dbReference>
<dbReference type="SUPFAM" id="SSF55874">
    <property type="entry name" value="ATPase domain of HSP90 chaperone/DNA topoisomerase II/histidine kinase"/>
    <property type="match status" value="1"/>
</dbReference>
<evidence type="ECO:0000256" key="6">
    <source>
        <dbReference type="ARBA" id="ARBA00022777"/>
    </source>
</evidence>
<dbReference type="GO" id="GO:0000155">
    <property type="term" value="F:phosphorelay sensor kinase activity"/>
    <property type="evidence" value="ECO:0007669"/>
    <property type="project" value="InterPro"/>
</dbReference>
<accession>A0A4Y7RHN6</accession>
<dbReference type="SUPFAM" id="SSF55781">
    <property type="entry name" value="GAF domain-like"/>
    <property type="match status" value="1"/>
</dbReference>
<evidence type="ECO:0000256" key="4">
    <source>
        <dbReference type="ARBA" id="ARBA00022679"/>
    </source>
</evidence>
<keyword evidence="3" id="KW-0597">Phosphoprotein</keyword>
<keyword evidence="7" id="KW-0067">ATP-binding</keyword>
<dbReference type="InterPro" id="IPR035965">
    <property type="entry name" value="PAS-like_dom_sf"/>
</dbReference>
<dbReference type="EC" id="2.7.13.3" evidence="2"/>
<evidence type="ECO:0000256" key="3">
    <source>
        <dbReference type="ARBA" id="ARBA00022553"/>
    </source>
</evidence>
<dbReference type="Pfam" id="PF13185">
    <property type="entry name" value="GAF_2"/>
    <property type="match status" value="1"/>
</dbReference>
<dbReference type="SMART" id="SM00388">
    <property type="entry name" value="HisKA"/>
    <property type="match status" value="1"/>
</dbReference>
<protein>
    <recommendedName>
        <fullName evidence="2">histidine kinase</fullName>
        <ecNumber evidence="2">2.7.13.3</ecNumber>
    </recommendedName>
</protein>
<organism evidence="11 12">
    <name type="scientific">Pelotomaculum schinkii</name>
    <dbReference type="NCBI Taxonomy" id="78350"/>
    <lineage>
        <taxon>Bacteria</taxon>
        <taxon>Bacillati</taxon>
        <taxon>Bacillota</taxon>
        <taxon>Clostridia</taxon>
        <taxon>Eubacteriales</taxon>
        <taxon>Desulfotomaculaceae</taxon>
        <taxon>Pelotomaculum</taxon>
    </lineage>
</organism>
<name>A0A4Y7RHN6_9FIRM</name>
<evidence type="ECO:0000256" key="5">
    <source>
        <dbReference type="ARBA" id="ARBA00022741"/>
    </source>
</evidence>
<dbReference type="CDD" id="cd00082">
    <property type="entry name" value="HisKA"/>
    <property type="match status" value="1"/>
</dbReference>
<comment type="catalytic activity">
    <reaction evidence="1">
        <text>ATP + protein L-histidine = ADP + protein N-phospho-L-histidine.</text>
        <dbReference type="EC" id="2.7.13.3"/>
    </reaction>
</comment>
<dbReference type="InterPro" id="IPR036890">
    <property type="entry name" value="HATPase_C_sf"/>
</dbReference>
<dbReference type="CDD" id="cd00130">
    <property type="entry name" value="PAS"/>
    <property type="match status" value="2"/>
</dbReference>
<feature type="domain" description="Histidine kinase" evidence="9">
    <location>
        <begin position="484"/>
        <end position="688"/>
    </location>
</feature>
<keyword evidence="12" id="KW-1185">Reference proteome</keyword>
<dbReference type="InterPro" id="IPR003661">
    <property type="entry name" value="HisK_dim/P_dom"/>
</dbReference>
<dbReference type="InterPro" id="IPR000014">
    <property type="entry name" value="PAS"/>
</dbReference>
<evidence type="ECO:0000256" key="8">
    <source>
        <dbReference type="ARBA" id="ARBA00023012"/>
    </source>
</evidence>
<dbReference type="Pfam" id="PF13426">
    <property type="entry name" value="PAS_9"/>
    <property type="match status" value="1"/>
</dbReference>
<reference evidence="11 12" key="1">
    <citation type="journal article" date="2018" name="Environ. Microbiol.">
        <title>Novel energy conservation strategies and behaviour of Pelotomaculum schinkii driving syntrophic propionate catabolism.</title>
        <authorList>
            <person name="Hidalgo-Ahumada C.A.P."/>
            <person name="Nobu M.K."/>
            <person name="Narihiro T."/>
            <person name="Tamaki H."/>
            <person name="Liu W.T."/>
            <person name="Kamagata Y."/>
            <person name="Stams A.J.M."/>
            <person name="Imachi H."/>
            <person name="Sousa D.Z."/>
        </authorList>
    </citation>
    <scope>NUCLEOTIDE SEQUENCE [LARGE SCALE GENOMIC DNA]</scope>
    <source>
        <strain evidence="11 12">HH</strain>
    </source>
</reference>
<dbReference type="InterPro" id="IPR029016">
    <property type="entry name" value="GAF-like_dom_sf"/>
</dbReference>
<dbReference type="SMART" id="SM00065">
    <property type="entry name" value="GAF"/>
    <property type="match status" value="1"/>
</dbReference>
<dbReference type="InterPro" id="IPR004358">
    <property type="entry name" value="Sig_transdc_His_kin-like_C"/>
</dbReference>
<evidence type="ECO:0000259" key="10">
    <source>
        <dbReference type="PROSITE" id="PS50112"/>
    </source>
</evidence>
<dbReference type="RefSeq" id="WP_190239955.1">
    <property type="nucleotide sequence ID" value="NZ_QFGA01000001.1"/>
</dbReference>
<dbReference type="SUPFAM" id="SSF55785">
    <property type="entry name" value="PYP-like sensor domain (PAS domain)"/>
    <property type="match status" value="2"/>
</dbReference>
<keyword evidence="6 11" id="KW-0418">Kinase</keyword>
<dbReference type="Gene3D" id="3.30.565.10">
    <property type="entry name" value="Histidine kinase-like ATPase, C-terminal domain"/>
    <property type="match status" value="1"/>
</dbReference>
<dbReference type="PROSITE" id="PS50109">
    <property type="entry name" value="HIS_KIN"/>
    <property type="match status" value="1"/>
</dbReference>